<name>A0A3D9DT99_9GAMM</name>
<feature type="transmembrane region" description="Helical" evidence="1">
    <location>
        <begin position="12"/>
        <end position="35"/>
    </location>
</feature>
<evidence type="ECO:0000313" key="3">
    <source>
        <dbReference type="Proteomes" id="UP000256334"/>
    </source>
</evidence>
<evidence type="ECO:0000313" key="2">
    <source>
        <dbReference type="EMBL" id="REC93952.1"/>
    </source>
</evidence>
<protein>
    <submittedName>
        <fullName evidence="2">Uncharacterized protein</fullName>
    </submittedName>
</protein>
<evidence type="ECO:0000256" key="1">
    <source>
        <dbReference type="SAM" id="Phobius"/>
    </source>
</evidence>
<keyword evidence="1" id="KW-1133">Transmembrane helix</keyword>
<sequence>MIRNESKKRRPFDLRHLIAFVLGVYGILLGGKGLLDNAQTLEKADGLAINAWMGVAMLALGALIWLWSRLDPLPPVSPDDDTDE</sequence>
<gene>
    <name evidence="2" type="ORF">C8D72_2316</name>
</gene>
<dbReference type="AlphaFoldDB" id="A0A3D9DT99"/>
<keyword evidence="1" id="KW-0472">Membrane</keyword>
<reference evidence="2 3" key="1">
    <citation type="submission" date="2018-07" db="EMBL/GenBank/DDBJ databases">
        <title>Genomic Encyclopedia of Type Strains, Phase IV (KMG-IV): sequencing the most valuable type-strain genomes for metagenomic binning, comparative biology and taxonomic classification.</title>
        <authorList>
            <person name="Goeker M."/>
        </authorList>
    </citation>
    <scope>NUCLEOTIDE SEQUENCE [LARGE SCALE GENOMIC DNA]</scope>
    <source>
        <strain evidence="2 3">DSM 14324</strain>
    </source>
</reference>
<dbReference type="RefSeq" id="WP_115854580.1">
    <property type="nucleotide sequence ID" value="NZ_QRDJ01000008.1"/>
</dbReference>
<dbReference type="Proteomes" id="UP000256334">
    <property type="component" value="Unassembled WGS sequence"/>
</dbReference>
<feature type="transmembrane region" description="Helical" evidence="1">
    <location>
        <begin position="47"/>
        <end position="67"/>
    </location>
</feature>
<dbReference type="OrthoDB" id="5761230at2"/>
<accession>A0A3D9DT99</accession>
<comment type="caution">
    <text evidence="2">The sequence shown here is derived from an EMBL/GenBank/DDBJ whole genome shotgun (WGS) entry which is preliminary data.</text>
</comment>
<organism evidence="2 3">
    <name type="scientific">Kushneria indalinina DSM 14324</name>
    <dbReference type="NCBI Taxonomy" id="1122140"/>
    <lineage>
        <taxon>Bacteria</taxon>
        <taxon>Pseudomonadati</taxon>
        <taxon>Pseudomonadota</taxon>
        <taxon>Gammaproteobacteria</taxon>
        <taxon>Oceanospirillales</taxon>
        <taxon>Halomonadaceae</taxon>
        <taxon>Kushneria</taxon>
    </lineage>
</organism>
<keyword evidence="3" id="KW-1185">Reference proteome</keyword>
<proteinExistence type="predicted"/>
<keyword evidence="1" id="KW-0812">Transmembrane</keyword>
<dbReference type="EMBL" id="QRDJ01000008">
    <property type="protein sequence ID" value="REC93952.1"/>
    <property type="molecule type" value="Genomic_DNA"/>
</dbReference>